<evidence type="ECO:0000313" key="2">
    <source>
        <dbReference type="EMBL" id="CAA9489185.1"/>
    </source>
</evidence>
<feature type="compositionally biased region" description="Basic residues" evidence="1">
    <location>
        <begin position="43"/>
        <end position="63"/>
    </location>
</feature>
<proteinExistence type="predicted"/>
<feature type="compositionally biased region" description="Low complexity" evidence="1">
    <location>
        <begin position="14"/>
        <end position="23"/>
    </location>
</feature>
<feature type="region of interest" description="Disordered" evidence="1">
    <location>
        <begin position="1"/>
        <end position="182"/>
    </location>
</feature>
<dbReference type="AlphaFoldDB" id="A0A6J4S4L5"/>
<feature type="compositionally biased region" description="Basic and acidic residues" evidence="1">
    <location>
        <begin position="64"/>
        <end position="85"/>
    </location>
</feature>
<name>A0A6J4S4L5_9SPHN</name>
<dbReference type="EMBL" id="CADCVY010000007">
    <property type="protein sequence ID" value="CAA9489185.1"/>
    <property type="molecule type" value="Genomic_DNA"/>
</dbReference>
<feature type="non-terminal residue" evidence="2">
    <location>
        <position position="1"/>
    </location>
</feature>
<protein>
    <submittedName>
        <fullName evidence="2">Uncharacterized protein</fullName>
    </submittedName>
</protein>
<feature type="non-terminal residue" evidence="2">
    <location>
        <position position="182"/>
    </location>
</feature>
<gene>
    <name evidence="2" type="ORF">AVDCRST_MAG44-115</name>
</gene>
<evidence type="ECO:0000256" key="1">
    <source>
        <dbReference type="SAM" id="MobiDB-lite"/>
    </source>
</evidence>
<organism evidence="2">
    <name type="scientific">uncultured Sphingomonas sp</name>
    <dbReference type="NCBI Taxonomy" id="158754"/>
    <lineage>
        <taxon>Bacteria</taxon>
        <taxon>Pseudomonadati</taxon>
        <taxon>Pseudomonadota</taxon>
        <taxon>Alphaproteobacteria</taxon>
        <taxon>Sphingomonadales</taxon>
        <taxon>Sphingomonadaceae</taxon>
        <taxon>Sphingomonas</taxon>
        <taxon>environmental samples</taxon>
    </lineage>
</organism>
<accession>A0A6J4S4L5</accession>
<reference evidence="2" key="1">
    <citation type="submission" date="2020-02" db="EMBL/GenBank/DDBJ databases">
        <authorList>
            <person name="Meier V. D."/>
        </authorList>
    </citation>
    <scope>NUCLEOTIDE SEQUENCE</scope>
    <source>
        <strain evidence="2">AVDCRST_MAG44</strain>
    </source>
</reference>
<sequence length="182" mass="20712">EQVLEPGPSCGGTATVANPARARAPADHRPAALPPKRAAQRGDRRRAHRGGVRRGGGRHRRDRRQPERSSSADRRGVRLLPDQRRQLRARWPNLPARRASDRHCRHRRAQHPSLPLQPGGAPRYFGRGAAARDAQPRARDCCGGWPRRGQWTRCRRDDDRSRRRPRRDRTPARLVRGPPGRI</sequence>